<dbReference type="Pfam" id="PF06605">
    <property type="entry name" value="Prophage_tail"/>
    <property type="match status" value="1"/>
</dbReference>
<accession>A0A420ZCB5</accession>
<dbReference type="AlphaFoldDB" id="A0A420ZCB5"/>
<feature type="domain" description="Tail spike" evidence="2">
    <location>
        <begin position="508"/>
        <end position="661"/>
    </location>
</feature>
<evidence type="ECO:0000259" key="1">
    <source>
        <dbReference type="Pfam" id="PF00754"/>
    </source>
</evidence>
<dbReference type="Proteomes" id="UP000281261">
    <property type="component" value="Unassembled WGS sequence"/>
</dbReference>
<gene>
    <name evidence="3" type="ORF">DRH29_03590</name>
</gene>
<sequence>MGDYIVKINNAVVPFTRIWFEKRHPSKDPDTFSIDIDYNTEVNPFDVVRIYNGDTLEFYGFVEKIEQKWSDSGLSKRISGRCRKLILWKKFIERFERAKLNGFFGAVNPSKLVHFLLYSPKSDDPATSSVFHRIGYGIDLYDAQFSAIRSDPRTHPSYVKLRQHGFAWRLGARGEWREIKVDTFTHEKTEWSTHGTEPWINTDDGDNSYIETNESGKEMVKFVFQDNVITGWRNGTSVIWANLIVKMKKTGSSEGQIGIYISTNKGETWDSYYLVSISSSEYVGETVNITSCIDEPEDLNNLAIKIRSTAGDGIRITQIKVTAYLAESEYQRTGDWFKIDLGSVKSNVYAILIECRKNVDYYARNYKILTSTDNTNWTLQVSRSNNQCRDILEVWEPTNVRYIKIEITADADYKWEISQIFVWQAEDSEYRVIGNNKDQIANVFISDYNSPINPVSFSFMRLSEALGRILDLTHENYIPWEWWIPHKETAEFHVASRKGSDKSSSVIFERGKHFESLTYTKLIRDTFQRVRIIGKAEGRKQETTAMSEWKIDTNAISQVGTTYEKIFSRRSVDSKDAANTIADVLLKENAYPIEEITFTLGYDEFEGQYDVGDDVKVIDEEMGINGTYRIHRIEKEVRGEEETITITLSTRWKDIADEWAEIRRELREAQLAGTTIADWIGEGSQQSKLDANEITDMWSITAKNDEKLAPKDENDPSWSEQFKETGNELLCNDDWFVVKGHKVAGYQREYHVWINEPTIPFNANPKFVMEIKIPNQGSDTNNATTWNDGDFVYLRMFNGSDKGFGFFIEKESFSGHPYCLKAILNDAGEAQVVTLAGLDENIKYRLEADVDWEAKIIKFKVDNELKAVLAFDESETGENTNMYPLYISFTNTQPDPVQYYPQIYIYRYKAQWVWTK</sequence>
<dbReference type="Gene3D" id="2.60.120.260">
    <property type="entry name" value="Galactose-binding domain-like"/>
    <property type="match status" value="1"/>
</dbReference>
<dbReference type="InterPro" id="IPR010572">
    <property type="entry name" value="Tail_dom"/>
</dbReference>
<dbReference type="InterPro" id="IPR008979">
    <property type="entry name" value="Galactose-bd-like_sf"/>
</dbReference>
<protein>
    <submittedName>
        <fullName evidence="3">Uncharacterized protein</fullName>
    </submittedName>
</protein>
<reference evidence="3 4" key="1">
    <citation type="submission" date="2018-06" db="EMBL/GenBank/DDBJ databases">
        <title>Extensive metabolic versatility and redundancy in microbially diverse, dynamic hydrothermal sediments.</title>
        <authorList>
            <person name="Dombrowski N."/>
            <person name="Teske A."/>
            <person name="Baker B.J."/>
        </authorList>
    </citation>
    <scope>NUCLEOTIDE SEQUENCE [LARGE SCALE GENOMIC DNA]</scope>
    <source>
        <strain evidence="3">B79_G16</strain>
    </source>
</reference>
<dbReference type="InterPro" id="IPR000421">
    <property type="entry name" value="FA58C"/>
</dbReference>
<dbReference type="SUPFAM" id="SSF49785">
    <property type="entry name" value="Galactose-binding domain-like"/>
    <property type="match status" value="1"/>
</dbReference>
<feature type="domain" description="F5/8 type C" evidence="1">
    <location>
        <begin position="331"/>
        <end position="413"/>
    </location>
</feature>
<dbReference type="Pfam" id="PF00754">
    <property type="entry name" value="F5_F8_type_C"/>
    <property type="match status" value="1"/>
</dbReference>
<dbReference type="EMBL" id="QMNG01000023">
    <property type="protein sequence ID" value="RLC36877.1"/>
    <property type="molecule type" value="Genomic_DNA"/>
</dbReference>
<organism evidence="3 4">
    <name type="scientific">candidate division Kazan bacterium</name>
    <dbReference type="NCBI Taxonomy" id="2202143"/>
    <lineage>
        <taxon>Bacteria</taxon>
        <taxon>Bacteria division Kazan-3B-28</taxon>
    </lineage>
</organism>
<evidence type="ECO:0000313" key="3">
    <source>
        <dbReference type="EMBL" id="RLC36877.1"/>
    </source>
</evidence>
<proteinExistence type="predicted"/>
<evidence type="ECO:0000313" key="4">
    <source>
        <dbReference type="Proteomes" id="UP000281261"/>
    </source>
</evidence>
<comment type="caution">
    <text evidence="3">The sequence shown here is derived from an EMBL/GenBank/DDBJ whole genome shotgun (WGS) entry which is preliminary data.</text>
</comment>
<name>A0A420ZCB5_UNCK3</name>
<evidence type="ECO:0000259" key="2">
    <source>
        <dbReference type="Pfam" id="PF06605"/>
    </source>
</evidence>